<dbReference type="Pfam" id="PF00953">
    <property type="entry name" value="Glycos_transf_4"/>
    <property type="match status" value="1"/>
</dbReference>
<dbReference type="GO" id="GO:0005886">
    <property type="term" value="C:plasma membrane"/>
    <property type="evidence" value="ECO:0007669"/>
    <property type="project" value="UniProtKB-SubCell"/>
</dbReference>
<feature type="binding site" evidence="7">
    <location>
        <position position="162"/>
    </location>
    <ligand>
        <name>Mg(2+)</name>
        <dbReference type="ChEBI" id="CHEBI:18420"/>
    </ligand>
</feature>
<dbReference type="GO" id="GO:0036380">
    <property type="term" value="F:UDP-N-acetylglucosamine-undecaprenyl-phosphate N-acetylglucosaminephosphotransferase activity"/>
    <property type="evidence" value="ECO:0007669"/>
    <property type="project" value="UniProtKB-EC"/>
</dbReference>
<dbReference type="CDD" id="cd06853">
    <property type="entry name" value="GT_WecA_like"/>
    <property type="match status" value="1"/>
</dbReference>
<evidence type="ECO:0000256" key="4">
    <source>
        <dbReference type="ARBA" id="ARBA00022692"/>
    </source>
</evidence>
<keyword evidence="7" id="KW-0479">Metal-binding</keyword>
<comment type="subcellular location">
    <subcellularLocation>
        <location evidence="1">Cell membrane</location>
        <topology evidence="1">Multi-pass membrane protein</topology>
    </subcellularLocation>
</comment>
<keyword evidence="11" id="KW-1185">Reference proteome</keyword>
<feature type="region of interest" description="Disordered" evidence="8">
    <location>
        <begin position="501"/>
        <end position="525"/>
    </location>
</feature>
<dbReference type="GO" id="GO:0009103">
    <property type="term" value="P:lipopolysaccharide biosynthetic process"/>
    <property type="evidence" value="ECO:0007669"/>
    <property type="project" value="TreeGrafter"/>
</dbReference>
<feature type="transmembrane region" description="Helical" evidence="9">
    <location>
        <begin position="320"/>
        <end position="338"/>
    </location>
</feature>
<feature type="compositionally biased region" description="Polar residues" evidence="8">
    <location>
        <begin position="516"/>
        <end position="525"/>
    </location>
</feature>
<dbReference type="PANTHER" id="PTHR22926:SF3">
    <property type="entry name" value="UNDECAPRENYL-PHOSPHATE ALPHA-N-ACETYLGLUCOSAMINYL 1-PHOSPHATE TRANSFERASE"/>
    <property type="match status" value="1"/>
</dbReference>
<sequence>MASLIVTSVILSLSLALVLVPFVRFTARKIGMVDRPDAERKLHQKPVALGGGIAVFVAATASFALTVIIDRWNGTATLGYMQPQWHILYFAAACMLAVGLIDDVFSLRGRQKLLMQCLIIAVIVGSGTIIDSIGLLGFEIELGVFAFPITVLWLLIAVNALNLIDGADGMATTAAIIICVGLGVLSLAGGAALNAVVAFGLAGALLGFLCFNRPPATIYLGDAGSMTIGLLIGVFAIWSSVKESTVLASAPVAILAIPLFDSSAAIVRRWLTGRSLYATDRGHLHHLLQEKFGPYGMLLVVAVLCSSTTILAVLSVTFDLPWLAAAGVAVVLGVLVYTRSFGHAEYRLVLGRGMNFAKSFATRSHSADNAKLHTRIPIQGSGNWDAVWDQLVEFAENHELAKIRIDLNIAWLQEGYHATWKSVRQPEKAFKLVVKLPLFTRRQSDGEQASIGILEIVAPAIDNTVYERIADVSNKLVELVPQIDAIIVDLEANQSAKRKAVAAQQDGLSPVDKTAPTDSIPVSHS</sequence>
<feature type="transmembrane region" description="Helical" evidence="9">
    <location>
        <begin position="117"/>
        <end position="138"/>
    </location>
</feature>
<evidence type="ECO:0000256" key="9">
    <source>
        <dbReference type="SAM" id="Phobius"/>
    </source>
</evidence>
<proteinExistence type="predicted"/>
<dbReference type="GO" id="GO:0044038">
    <property type="term" value="P:cell wall macromolecule biosynthetic process"/>
    <property type="evidence" value="ECO:0007669"/>
    <property type="project" value="TreeGrafter"/>
</dbReference>
<comment type="cofactor">
    <cofactor evidence="7">
        <name>Mg(2+)</name>
        <dbReference type="ChEBI" id="CHEBI:18420"/>
    </cofactor>
</comment>
<feature type="transmembrane region" description="Helical" evidence="9">
    <location>
        <begin position="171"/>
        <end position="189"/>
    </location>
</feature>
<feature type="transmembrane region" description="Helical" evidence="9">
    <location>
        <begin position="292"/>
        <end position="314"/>
    </location>
</feature>
<feature type="binding site" evidence="7">
    <location>
        <position position="222"/>
    </location>
    <ligand>
        <name>Mg(2+)</name>
        <dbReference type="ChEBI" id="CHEBI:18420"/>
    </ligand>
</feature>
<keyword evidence="4 9" id="KW-0812">Transmembrane</keyword>
<name>A0A517P165_9BACT</name>
<dbReference type="EC" id="2.7.8.33" evidence="10"/>
<feature type="transmembrane region" description="Helical" evidence="9">
    <location>
        <begin position="47"/>
        <end position="67"/>
    </location>
</feature>
<dbReference type="EMBL" id="CP036526">
    <property type="protein sequence ID" value="QDT13117.1"/>
    <property type="molecule type" value="Genomic_DNA"/>
</dbReference>
<dbReference type="RefSeq" id="WP_419189348.1">
    <property type="nucleotide sequence ID" value="NZ_CP036526.1"/>
</dbReference>
<dbReference type="AlphaFoldDB" id="A0A517P165"/>
<evidence type="ECO:0000256" key="6">
    <source>
        <dbReference type="ARBA" id="ARBA00023136"/>
    </source>
</evidence>
<evidence type="ECO:0000313" key="11">
    <source>
        <dbReference type="Proteomes" id="UP000319817"/>
    </source>
</evidence>
<evidence type="ECO:0000256" key="2">
    <source>
        <dbReference type="ARBA" id="ARBA00022475"/>
    </source>
</evidence>
<dbReference type="GO" id="GO:0046872">
    <property type="term" value="F:metal ion binding"/>
    <property type="evidence" value="ECO:0007669"/>
    <property type="project" value="UniProtKB-KW"/>
</dbReference>
<dbReference type="GO" id="GO:0071555">
    <property type="term" value="P:cell wall organization"/>
    <property type="evidence" value="ECO:0007669"/>
    <property type="project" value="TreeGrafter"/>
</dbReference>
<feature type="transmembrane region" description="Helical" evidence="9">
    <location>
        <begin position="87"/>
        <end position="105"/>
    </location>
</feature>
<accession>A0A517P165</accession>
<feature type="transmembrane region" description="Helical" evidence="9">
    <location>
        <begin position="6"/>
        <end position="27"/>
    </location>
</feature>
<reference evidence="10 11" key="1">
    <citation type="submission" date="2019-02" db="EMBL/GenBank/DDBJ databases">
        <title>Deep-cultivation of Planctomycetes and their phenomic and genomic characterization uncovers novel biology.</title>
        <authorList>
            <person name="Wiegand S."/>
            <person name="Jogler M."/>
            <person name="Boedeker C."/>
            <person name="Pinto D."/>
            <person name="Vollmers J."/>
            <person name="Rivas-Marin E."/>
            <person name="Kohn T."/>
            <person name="Peeters S.H."/>
            <person name="Heuer A."/>
            <person name="Rast P."/>
            <person name="Oberbeckmann S."/>
            <person name="Bunk B."/>
            <person name="Jeske O."/>
            <person name="Meyerdierks A."/>
            <person name="Storesund J.E."/>
            <person name="Kallscheuer N."/>
            <person name="Luecker S."/>
            <person name="Lage O.M."/>
            <person name="Pohl T."/>
            <person name="Merkel B.J."/>
            <person name="Hornburger P."/>
            <person name="Mueller R.-W."/>
            <person name="Bruemmer F."/>
            <person name="Labrenz M."/>
            <person name="Spormann A.M."/>
            <person name="Op den Camp H."/>
            <person name="Overmann J."/>
            <person name="Amann R."/>
            <person name="Jetten M.S.M."/>
            <person name="Mascher T."/>
            <person name="Medema M.H."/>
            <person name="Devos D.P."/>
            <person name="Kaster A.-K."/>
            <person name="Ovreas L."/>
            <person name="Rohde M."/>
            <person name="Galperin M.Y."/>
            <person name="Jogler C."/>
        </authorList>
    </citation>
    <scope>NUCLEOTIDE SEQUENCE [LARGE SCALE GENOMIC DNA]</scope>
    <source>
        <strain evidence="10 11">K23_9</strain>
    </source>
</reference>
<evidence type="ECO:0000313" key="10">
    <source>
        <dbReference type="EMBL" id="QDT13117.1"/>
    </source>
</evidence>
<keyword evidence="3 10" id="KW-0808">Transferase</keyword>
<dbReference type="InterPro" id="IPR000715">
    <property type="entry name" value="Glycosyl_transferase_4"/>
</dbReference>
<dbReference type="PANTHER" id="PTHR22926">
    <property type="entry name" value="PHOSPHO-N-ACETYLMURAMOYL-PENTAPEPTIDE-TRANSFERASE"/>
    <property type="match status" value="1"/>
</dbReference>
<feature type="transmembrane region" description="Helical" evidence="9">
    <location>
        <begin position="218"/>
        <end position="238"/>
    </location>
</feature>
<evidence type="ECO:0000256" key="1">
    <source>
        <dbReference type="ARBA" id="ARBA00004651"/>
    </source>
</evidence>
<evidence type="ECO:0000256" key="8">
    <source>
        <dbReference type="SAM" id="MobiDB-lite"/>
    </source>
</evidence>
<dbReference type="Proteomes" id="UP000319817">
    <property type="component" value="Chromosome"/>
</dbReference>
<keyword evidence="2" id="KW-1003">Cell membrane</keyword>
<keyword evidence="6 9" id="KW-0472">Membrane</keyword>
<protein>
    <submittedName>
        <fullName evidence="10">WecA-like glycosyltransferase</fullName>
        <ecNumber evidence="10">2.7.8.33</ecNumber>
    </submittedName>
</protein>
<gene>
    <name evidence="10" type="ORF">K239x_51330</name>
</gene>
<evidence type="ECO:0000256" key="5">
    <source>
        <dbReference type="ARBA" id="ARBA00022989"/>
    </source>
</evidence>
<keyword evidence="5 9" id="KW-1133">Transmembrane helix</keyword>
<evidence type="ECO:0000256" key="7">
    <source>
        <dbReference type="PIRSR" id="PIRSR600715-1"/>
    </source>
</evidence>
<evidence type="ECO:0000256" key="3">
    <source>
        <dbReference type="ARBA" id="ARBA00022679"/>
    </source>
</evidence>
<organism evidence="10 11">
    <name type="scientific">Stieleria marina</name>
    <dbReference type="NCBI Taxonomy" id="1930275"/>
    <lineage>
        <taxon>Bacteria</taxon>
        <taxon>Pseudomonadati</taxon>
        <taxon>Planctomycetota</taxon>
        <taxon>Planctomycetia</taxon>
        <taxon>Pirellulales</taxon>
        <taxon>Pirellulaceae</taxon>
        <taxon>Stieleria</taxon>
    </lineage>
</organism>
<keyword evidence="7" id="KW-0460">Magnesium</keyword>
<feature type="transmembrane region" description="Helical" evidence="9">
    <location>
        <begin position="250"/>
        <end position="271"/>
    </location>
</feature>
<feature type="transmembrane region" description="Helical" evidence="9">
    <location>
        <begin position="144"/>
        <end position="164"/>
    </location>
</feature>